<gene>
    <name evidence="1" type="ORF">AVW11_03950</name>
</gene>
<evidence type="ECO:0008006" key="3">
    <source>
        <dbReference type="Google" id="ProtNLM"/>
    </source>
</evidence>
<dbReference type="EMBL" id="MQUR01000005">
    <property type="protein sequence ID" value="OLZ72554.1"/>
    <property type="molecule type" value="Genomic_DNA"/>
</dbReference>
<evidence type="ECO:0000313" key="1">
    <source>
        <dbReference type="EMBL" id="OLZ72554.1"/>
    </source>
</evidence>
<comment type="caution">
    <text evidence="1">The sequence shown here is derived from an EMBL/GenBank/DDBJ whole genome shotgun (WGS) entry which is preliminary data.</text>
</comment>
<reference evidence="1 2" key="1">
    <citation type="submission" date="2016-01" db="EMBL/GenBank/DDBJ databases">
        <title>Streptomyces amritsarensis strain MTCC 11845 genome sequencing and assembly.</title>
        <authorList>
            <person name="Sharma D."/>
            <person name="Nair G.R."/>
            <person name="Kaur G."/>
            <person name="Manhas R.K."/>
            <person name="Mayilraj S."/>
        </authorList>
    </citation>
    <scope>NUCLEOTIDE SEQUENCE [LARGE SCALE GENOMIC DNA]</scope>
    <source>
        <strain evidence="1 2">MTCC 11845</strain>
    </source>
</reference>
<evidence type="ECO:0000313" key="2">
    <source>
        <dbReference type="Proteomes" id="UP000187151"/>
    </source>
</evidence>
<organism evidence="1 2">
    <name type="scientific">Streptomyces amritsarensis</name>
    <dbReference type="NCBI Taxonomy" id="681158"/>
    <lineage>
        <taxon>Bacteria</taxon>
        <taxon>Bacillati</taxon>
        <taxon>Actinomycetota</taxon>
        <taxon>Actinomycetes</taxon>
        <taxon>Kitasatosporales</taxon>
        <taxon>Streptomycetaceae</taxon>
        <taxon>Streptomyces</taxon>
    </lineage>
</organism>
<protein>
    <recommendedName>
        <fullName evidence="3">SWIM-type domain-containing protein</fullName>
    </recommendedName>
</protein>
<dbReference type="RefSeq" id="WP_076043227.1">
    <property type="nucleotide sequence ID" value="NZ_MQUR01000005.1"/>
</dbReference>
<accession>A0ABX3GD49</accession>
<proteinExistence type="predicted"/>
<name>A0ABX3GD49_9ACTN</name>
<dbReference type="Proteomes" id="UP000187151">
    <property type="component" value="Unassembled WGS sequence"/>
</dbReference>
<sequence>MDSTDFQAPCNCGALGDHPRNVNCDHLPIVEIEVTGRRSACLQAMGILRASYYVEIEHEWQDPETERWVFKLSAVENLWKTTPPYPEDKAV</sequence>
<keyword evidence="2" id="KW-1185">Reference proteome</keyword>